<reference evidence="1 2" key="1">
    <citation type="submission" date="2012-05" db="EMBL/GenBank/DDBJ databases">
        <title>Recombination and specialization in a pathogen metapopulation.</title>
        <authorList>
            <person name="Gardiner A."/>
            <person name="Kemen E."/>
            <person name="Schultz-Larsen T."/>
            <person name="MacLean D."/>
            <person name="Van Oosterhout C."/>
            <person name="Jones J.D.G."/>
        </authorList>
    </citation>
    <scope>NUCLEOTIDE SEQUENCE [LARGE SCALE GENOMIC DNA]</scope>
    <source>
        <strain evidence="1 2">Ac Nc2</strain>
    </source>
</reference>
<dbReference type="AlphaFoldDB" id="A0A024G6R0"/>
<keyword evidence="2" id="KW-1185">Reference proteome</keyword>
<dbReference type="InParanoid" id="A0A024G6R0"/>
<evidence type="ECO:0000313" key="2">
    <source>
        <dbReference type="Proteomes" id="UP000053237"/>
    </source>
</evidence>
<accession>A0A024G6R0</accession>
<gene>
    <name evidence="1" type="ORF">BN9_030380</name>
</gene>
<dbReference type="EMBL" id="CAIX01000031">
    <property type="protein sequence ID" value="CCI42254.1"/>
    <property type="molecule type" value="Genomic_DNA"/>
</dbReference>
<protein>
    <submittedName>
        <fullName evidence="1">Uncharacterized protein</fullName>
    </submittedName>
</protein>
<organism evidence="1 2">
    <name type="scientific">Albugo candida</name>
    <dbReference type="NCBI Taxonomy" id="65357"/>
    <lineage>
        <taxon>Eukaryota</taxon>
        <taxon>Sar</taxon>
        <taxon>Stramenopiles</taxon>
        <taxon>Oomycota</taxon>
        <taxon>Peronosporomycetes</taxon>
        <taxon>Albuginales</taxon>
        <taxon>Albuginaceae</taxon>
        <taxon>Albugo</taxon>
    </lineage>
</organism>
<dbReference type="Proteomes" id="UP000053237">
    <property type="component" value="Unassembled WGS sequence"/>
</dbReference>
<sequence>MEVTKYDRFRQETTREQMDLVYNVAYYIKHLPDDNERQLPCFLVDINQWKTLNYRFTYYEINSNIDNAKHTEQLTTYIHQQARKLTIKMSFDASSPSSATKSKSASPISIYLQLRSVNRGKVSLSKTIGVYHSADLVHPIDDNAFGL</sequence>
<proteinExistence type="predicted"/>
<evidence type="ECO:0000313" key="1">
    <source>
        <dbReference type="EMBL" id="CCI42254.1"/>
    </source>
</evidence>
<comment type="caution">
    <text evidence="1">The sequence shown here is derived from an EMBL/GenBank/DDBJ whole genome shotgun (WGS) entry which is preliminary data.</text>
</comment>
<name>A0A024G6R0_9STRA</name>